<dbReference type="STRING" id="644282.Deba_1149"/>
<dbReference type="RefSeq" id="WP_013257971.1">
    <property type="nucleotide sequence ID" value="NC_014365.1"/>
</dbReference>
<dbReference type="Proteomes" id="UP000009047">
    <property type="component" value="Chromosome"/>
</dbReference>
<dbReference type="AlphaFoldDB" id="E1QIU4"/>
<dbReference type="InterPro" id="IPR010239">
    <property type="entry name" value="CHP02001"/>
</dbReference>
<dbReference type="Pfam" id="PF09694">
    <property type="entry name" value="Gcw_chp"/>
    <property type="match status" value="1"/>
</dbReference>
<protein>
    <recommendedName>
        <fullName evidence="4">MltA-interacting MipA family protein</fullName>
    </recommendedName>
</protein>
<feature type="chain" id="PRO_5003150306" description="MltA-interacting MipA family protein" evidence="1">
    <location>
        <begin position="19"/>
        <end position="258"/>
    </location>
</feature>
<name>E1QIU4_DESB2</name>
<sequence>MKKLVCAMMLALALLVSAAGAGLAVAEESGPEVTATFDATFNSKYVWRGMLLVDDPVLQPSATVGVGNFSLNVWGDYEFTDVNGRQHEVDEIDITLNYTIPVGDLSIPVGAIVYTFPNGGNDTTELYVGVAYNWIVTPSLTCYYDVDELAGSFYFRGALDYSLDLPEVVSKVSWAAAIGASIGWGNSEYNNGYFGVDESHFSDWSIYASLPISFCKYFTVKPMITYTSLVDSEIRDAGKAIYTEENNFFYGISLSVSF</sequence>
<dbReference type="EMBL" id="CP002085">
    <property type="protein sequence ID" value="ADK84517.1"/>
    <property type="molecule type" value="Genomic_DNA"/>
</dbReference>
<dbReference type="eggNOG" id="ENOG50303C3">
    <property type="taxonomic scope" value="Bacteria"/>
</dbReference>
<keyword evidence="3" id="KW-1185">Reference proteome</keyword>
<evidence type="ECO:0008006" key="4">
    <source>
        <dbReference type="Google" id="ProtNLM"/>
    </source>
</evidence>
<evidence type="ECO:0000313" key="3">
    <source>
        <dbReference type="Proteomes" id="UP000009047"/>
    </source>
</evidence>
<gene>
    <name evidence="2" type="ordered locus">Deba_1149</name>
</gene>
<evidence type="ECO:0000313" key="2">
    <source>
        <dbReference type="EMBL" id="ADK84517.1"/>
    </source>
</evidence>
<dbReference type="HOGENOM" id="CLU_088955_0_0_7"/>
<keyword evidence="1" id="KW-0732">Signal</keyword>
<feature type="signal peptide" evidence="1">
    <location>
        <begin position="1"/>
        <end position="18"/>
    </location>
</feature>
<evidence type="ECO:0000256" key="1">
    <source>
        <dbReference type="SAM" id="SignalP"/>
    </source>
</evidence>
<accession>E1QIU4</accession>
<proteinExistence type="predicted"/>
<reference evidence="2 3" key="1">
    <citation type="journal article" date="2010" name="Stand. Genomic Sci.">
        <title>Complete genome sequence of Desulfarculus baarsii type strain (2st14).</title>
        <authorList>
            <person name="Sun H."/>
            <person name="Spring S."/>
            <person name="Lapidus A."/>
            <person name="Davenport K."/>
            <person name="Del Rio T.G."/>
            <person name="Tice H."/>
            <person name="Nolan M."/>
            <person name="Copeland A."/>
            <person name="Cheng J.F."/>
            <person name="Lucas S."/>
            <person name="Tapia R."/>
            <person name="Goodwin L."/>
            <person name="Pitluck S."/>
            <person name="Ivanova N."/>
            <person name="Pagani I."/>
            <person name="Mavromatis K."/>
            <person name="Ovchinnikova G."/>
            <person name="Pati A."/>
            <person name="Chen A."/>
            <person name="Palaniappan K."/>
            <person name="Hauser L."/>
            <person name="Chang Y.J."/>
            <person name="Jeffries C.D."/>
            <person name="Detter J.C."/>
            <person name="Han C."/>
            <person name="Rohde M."/>
            <person name="Brambilla E."/>
            <person name="Goker M."/>
            <person name="Woyke T."/>
            <person name="Bristow J."/>
            <person name="Eisen J.A."/>
            <person name="Markowitz V."/>
            <person name="Hugenholtz P."/>
            <person name="Kyrpides N.C."/>
            <person name="Klenk H.P."/>
            <person name="Land M."/>
        </authorList>
    </citation>
    <scope>NUCLEOTIDE SEQUENCE [LARGE SCALE GENOMIC DNA]</scope>
    <source>
        <strain evidence="3">ATCC 33931 / DSM 2075 / LMG 7858 / VKM B-1802 / 2st14</strain>
    </source>
</reference>
<organism evidence="2 3">
    <name type="scientific">Desulfarculus baarsii (strain ATCC 33931 / DSM 2075 / LMG 7858 / VKM B-1802 / 2st14)</name>
    <dbReference type="NCBI Taxonomy" id="644282"/>
    <lineage>
        <taxon>Bacteria</taxon>
        <taxon>Pseudomonadati</taxon>
        <taxon>Thermodesulfobacteriota</taxon>
        <taxon>Desulfarculia</taxon>
        <taxon>Desulfarculales</taxon>
        <taxon>Desulfarculaceae</taxon>
        <taxon>Desulfarculus</taxon>
    </lineage>
</organism>
<dbReference type="KEGG" id="dbr:Deba_1149"/>